<keyword evidence="3" id="KW-1185">Reference proteome</keyword>
<dbReference type="Proteomes" id="UP000018144">
    <property type="component" value="Unassembled WGS sequence"/>
</dbReference>
<keyword evidence="1" id="KW-0175">Coiled coil</keyword>
<feature type="coiled-coil region" evidence="1">
    <location>
        <begin position="76"/>
        <end position="114"/>
    </location>
</feature>
<organism evidence="2 3">
    <name type="scientific">Pyronema omphalodes (strain CBS 100304)</name>
    <name type="common">Pyronema confluens</name>
    <dbReference type="NCBI Taxonomy" id="1076935"/>
    <lineage>
        <taxon>Eukaryota</taxon>
        <taxon>Fungi</taxon>
        <taxon>Dikarya</taxon>
        <taxon>Ascomycota</taxon>
        <taxon>Pezizomycotina</taxon>
        <taxon>Pezizomycetes</taxon>
        <taxon>Pezizales</taxon>
        <taxon>Pyronemataceae</taxon>
        <taxon>Pyronema</taxon>
    </lineage>
</organism>
<gene>
    <name evidence="2" type="ORF">PCON_05828</name>
</gene>
<sequence>MHLSSNNTQRITQQQEFRNFIYSPLRSMSSESEMAASELILLLANKILTDKTELARLQLENERLQFESHSPSTKLIHRYVALYKDLNDMLQKARQKNKDLLEKSKENRRDLQKMVLDSLNPVFNDENAENAENFENVGNQSGLSVVTDYNPQEIQQEMMSLMLIGTN</sequence>
<protein>
    <submittedName>
        <fullName evidence="2">Uncharacterized protein</fullName>
    </submittedName>
</protein>
<name>U4KX00_PYROM</name>
<evidence type="ECO:0000256" key="1">
    <source>
        <dbReference type="SAM" id="Coils"/>
    </source>
</evidence>
<evidence type="ECO:0000313" key="3">
    <source>
        <dbReference type="Proteomes" id="UP000018144"/>
    </source>
</evidence>
<proteinExistence type="predicted"/>
<accession>U4KX00</accession>
<evidence type="ECO:0000313" key="2">
    <source>
        <dbReference type="EMBL" id="CCX06241.1"/>
    </source>
</evidence>
<dbReference type="AlphaFoldDB" id="U4KX00"/>
<dbReference type="EMBL" id="HF935283">
    <property type="protein sequence ID" value="CCX06241.1"/>
    <property type="molecule type" value="Genomic_DNA"/>
</dbReference>
<reference evidence="2 3" key="1">
    <citation type="journal article" date="2013" name="PLoS Genet.">
        <title>The genome and development-dependent transcriptomes of Pyronema confluens: a window into fungal evolution.</title>
        <authorList>
            <person name="Traeger S."/>
            <person name="Altegoer F."/>
            <person name="Freitag M."/>
            <person name="Gabaldon T."/>
            <person name="Kempken F."/>
            <person name="Kumar A."/>
            <person name="Marcet-Houben M."/>
            <person name="Poggeler S."/>
            <person name="Stajich J.E."/>
            <person name="Nowrousian M."/>
        </authorList>
    </citation>
    <scope>NUCLEOTIDE SEQUENCE [LARGE SCALE GENOMIC DNA]</scope>
    <source>
        <strain evidence="3">CBS 100304</strain>
        <tissue evidence="2">Vegetative mycelium</tissue>
    </source>
</reference>